<evidence type="ECO:0000256" key="1">
    <source>
        <dbReference type="SAM" id="MobiDB-lite"/>
    </source>
</evidence>
<reference evidence="2 3" key="1">
    <citation type="journal article" date="2012" name="J. Bacteriol.">
        <title>Complete Genome Sequence of the Naphthalene-Degrading Pseudomonas putida Strain ND6.</title>
        <authorList>
            <person name="Li S."/>
            <person name="Zhao H."/>
            <person name="Li Y."/>
            <person name="Niu S."/>
            <person name="Cai B."/>
        </authorList>
    </citation>
    <scope>NUCLEOTIDE SEQUENCE [LARGE SCALE GENOMIC DNA]</scope>
    <source>
        <strain evidence="2 3">ND6</strain>
    </source>
</reference>
<gene>
    <name evidence="2" type="ORF">YSA_05234</name>
</gene>
<evidence type="ECO:0000313" key="3">
    <source>
        <dbReference type="Proteomes" id="UP000005268"/>
    </source>
</evidence>
<proteinExistence type="predicted"/>
<accession>I3UVT0</accession>
<dbReference type="AlphaFoldDB" id="I3UVT0"/>
<dbReference type="Proteomes" id="UP000005268">
    <property type="component" value="Chromosome"/>
</dbReference>
<evidence type="ECO:0000313" key="2">
    <source>
        <dbReference type="EMBL" id="AFK69601.1"/>
    </source>
</evidence>
<dbReference type="KEGG" id="ppi:YSA_05234"/>
<dbReference type="EMBL" id="CP003588">
    <property type="protein sequence ID" value="AFK69601.1"/>
    <property type="molecule type" value="Genomic_DNA"/>
</dbReference>
<protein>
    <submittedName>
        <fullName evidence="2">Uncharacterized protein</fullName>
    </submittedName>
</protein>
<organism evidence="2 3">
    <name type="scientific">Pseudomonas putida ND6</name>
    <dbReference type="NCBI Taxonomy" id="231023"/>
    <lineage>
        <taxon>Bacteria</taxon>
        <taxon>Pseudomonadati</taxon>
        <taxon>Pseudomonadota</taxon>
        <taxon>Gammaproteobacteria</taxon>
        <taxon>Pseudomonadales</taxon>
        <taxon>Pseudomonadaceae</taxon>
        <taxon>Pseudomonas</taxon>
    </lineage>
</organism>
<sequence>MKDGLFDNPNGVNATCSSTKKVEKNLMYGRDKMCPRGKNAQGKRRFLHGSSEVRSGKASL</sequence>
<dbReference type="HOGENOM" id="CLU_2938239_0_0_6"/>
<feature type="region of interest" description="Disordered" evidence="1">
    <location>
        <begin position="32"/>
        <end position="60"/>
    </location>
</feature>
<name>I3UVT0_PSEPU</name>